<gene>
    <name evidence="1" type="ORF">TVY486_0600130</name>
</gene>
<dbReference type="OMA" id="CEMSKWM"/>
<dbReference type="AlphaFoldDB" id="G0TW84"/>
<organism evidence="1">
    <name type="scientific">Trypanosoma vivax (strain Y486)</name>
    <dbReference type="NCBI Taxonomy" id="1055687"/>
    <lineage>
        <taxon>Eukaryota</taxon>
        <taxon>Discoba</taxon>
        <taxon>Euglenozoa</taxon>
        <taxon>Kinetoplastea</taxon>
        <taxon>Metakinetoplastina</taxon>
        <taxon>Trypanosomatida</taxon>
        <taxon>Trypanosomatidae</taxon>
        <taxon>Trypanosoma</taxon>
        <taxon>Duttonella</taxon>
    </lineage>
</organism>
<accession>G0TW84</accession>
<sequence>MTDFVRLPTSCERIVSLCDSVAAAYTQDIVYFFSLKDKKALQVGAAFAKVHLPSGSGPCAPWHPPGAPLLDCGVFYELSGSVYLRRCTSEAAQVQGRDLNDVLDEHVLDTTPLHPEGVREMAVLFGTTLAICTGSEALFYWLDPSNNVSVSQLPLIGSIALPLSNGNRPEAVDAVSIFMSGSCTEPTVGEDEHHICIVATNAKTKRFGLLSLAASATRVTNSSLDSGDGFTLPKDTGEVLCCSFNWRAREVLLVLQSKKAGRDRTSLSANMDTLKCTLSSLKVPHNTAGITHTSTGEAWALLNTNEDPFLLRCLSREAPVRELSLMATLQQHNSIRGKAKMMSVGSTLCVLLETSLAMVHTEGDTEESAHESTGRSGATRGASLFSDWLQQQVDNEECGAKEWERDVESEKELSELLQFLKHNSSEPPAAVIRDCRYVRYFSGVYHHSVLDEVGVGKSGGCGHQQVLRYICVAQSVHPATILRVLSVDDAAARLAAAVILASKPALSAGGLRLLDWGGPVRAYCLSFGCDAGSDSVEPKRFAAGLLDTALVALSSGALGAVEVLCTVADAVLVEAFTTDCHTNRSKSPAASRTVEQVELFIAEAISVLLSYAGWAMGTVAPSLGIITAYLAPPREEDSCRKEAMVRDRMAHAIATSKNVHIEPLLLGRM</sequence>
<dbReference type="VEuPathDB" id="TriTrypDB:TvY486_0600130"/>
<evidence type="ECO:0000313" key="1">
    <source>
        <dbReference type="EMBL" id="CCC48222.1"/>
    </source>
</evidence>
<protein>
    <submittedName>
        <fullName evidence="1">Uncharacterized protein</fullName>
    </submittedName>
</protein>
<reference evidence="1" key="1">
    <citation type="journal article" date="2012" name="Proc. Natl. Acad. Sci. U.S.A.">
        <title>Antigenic diversity is generated by distinct evolutionary mechanisms in African trypanosome species.</title>
        <authorList>
            <person name="Jackson A.P."/>
            <person name="Berry A."/>
            <person name="Aslett M."/>
            <person name="Allison H.C."/>
            <person name="Burton P."/>
            <person name="Vavrova-Anderson J."/>
            <person name="Brown R."/>
            <person name="Browne H."/>
            <person name="Corton N."/>
            <person name="Hauser H."/>
            <person name="Gamble J."/>
            <person name="Gilderthorp R."/>
            <person name="Marcello L."/>
            <person name="McQuillan J."/>
            <person name="Otto T.D."/>
            <person name="Quail M.A."/>
            <person name="Sanders M.J."/>
            <person name="van Tonder A."/>
            <person name="Ginger M.L."/>
            <person name="Field M.C."/>
            <person name="Barry J.D."/>
            <person name="Hertz-Fowler C."/>
            <person name="Berriman M."/>
        </authorList>
    </citation>
    <scope>NUCLEOTIDE SEQUENCE</scope>
    <source>
        <strain evidence="1">Y486</strain>
    </source>
</reference>
<name>G0TW84_TRYVY</name>
<dbReference type="EMBL" id="HE573022">
    <property type="protein sequence ID" value="CCC48222.1"/>
    <property type="molecule type" value="Genomic_DNA"/>
</dbReference>
<proteinExistence type="predicted"/>